<dbReference type="EC" id="4.4.1.13" evidence="2"/>
<dbReference type="PANTHER" id="PTHR43525:SF2">
    <property type="entry name" value="CYSTATHIONINE BETA-LYASE-RELATED"/>
    <property type="match status" value="1"/>
</dbReference>
<reference evidence="7 8" key="1">
    <citation type="submission" date="2018-08" db="EMBL/GenBank/DDBJ databases">
        <title>Microbacterium lemovicicum sp. nov., a bacterium isolated from a natural uranium-rich soil.</title>
        <authorList>
            <person name="ORTET P."/>
        </authorList>
    </citation>
    <scope>NUCLEOTIDE SEQUENCE [LARGE SCALE GENOMIC DNA]</scope>
    <source>
        <strain evidence="7 8">Viu22</strain>
    </source>
</reference>
<dbReference type="Gene3D" id="3.40.640.10">
    <property type="entry name" value="Type I PLP-dependent aspartate aminotransferase-like (Major domain)"/>
    <property type="match status" value="1"/>
</dbReference>
<keyword evidence="8" id="KW-1185">Reference proteome</keyword>
<dbReference type="Gene3D" id="3.90.1150.10">
    <property type="entry name" value="Aspartate Aminotransferase, domain 1"/>
    <property type="match status" value="1"/>
</dbReference>
<evidence type="ECO:0000256" key="1">
    <source>
        <dbReference type="ARBA" id="ARBA00001933"/>
    </source>
</evidence>
<dbReference type="AlphaFoldDB" id="A0A3S9WEW8"/>
<dbReference type="OrthoDB" id="3224382at2"/>
<sequence>MSHTLDFDAVGIDALRAGGGMKWSLFPDKIGAFVAEMDFGTAPAITAALHAAIDAGALGYLPSALAAEMSAATAAWHRDRYGWTVDPAHIHPIADVIKGLEVAIEHYSAPGTAVILPTPSYMPFLTVPLTMGREIIQVPLVEGEHGSTLDLDGIDRAFASGAGMMILCNPYNPVGRVFTRDELTALSLVVERHGGRVFSDEIHAPLVYAGSAHVPYASVSPTTAAHTVTATSASKAWNLPGLKTAQLIISNPDDAAVWERIGPMASHGASTLGVIANTVAYAEGGAWLDGVIDYLDGNRRFLGEALAAELPGMGYRAPQGTYISWLDARGLGLDAAPAAFFRDHAGVALTEGSDCGPAGTGFLRFVFATPRPIIARAVEQMGAAYRGRAQQRASLQQ</sequence>
<dbReference type="GO" id="GO:0030170">
    <property type="term" value="F:pyridoxal phosphate binding"/>
    <property type="evidence" value="ECO:0007669"/>
    <property type="project" value="InterPro"/>
</dbReference>
<evidence type="ECO:0000259" key="6">
    <source>
        <dbReference type="Pfam" id="PF00155"/>
    </source>
</evidence>
<evidence type="ECO:0000256" key="4">
    <source>
        <dbReference type="ARBA" id="ARBA00023239"/>
    </source>
</evidence>
<keyword evidence="3" id="KW-0663">Pyridoxal phosphate</keyword>
<dbReference type="InterPro" id="IPR051798">
    <property type="entry name" value="Class-II_PLP-Dep_Aminotrans"/>
</dbReference>
<dbReference type="InterPro" id="IPR015421">
    <property type="entry name" value="PyrdxlP-dep_Trfase_major"/>
</dbReference>
<dbReference type="CDD" id="cd00609">
    <property type="entry name" value="AAT_like"/>
    <property type="match status" value="1"/>
</dbReference>
<dbReference type="PANTHER" id="PTHR43525">
    <property type="entry name" value="PROTEIN MALY"/>
    <property type="match status" value="1"/>
</dbReference>
<dbReference type="RefSeq" id="WP_127097011.1">
    <property type="nucleotide sequence ID" value="NZ_CP031423.1"/>
</dbReference>
<dbReference type="SUPFAM" id="SSF53383">
    <property type="entry name" value="PLP-dependent transferases"/>
    <property type="match status" value="1"/>
</dbReference>
<comment type="cofactor">
    <cofactor evidence="1">
        <name>pyridoxal 5'-phosphate</name>
        <dbReference type="ChEBI" id="CHEBI:597326"/>
    </cofactor>
</comment>
<organism evidence="7 8">
    <name type="scientific">Microbacterium lemovicicum</name>
    <dbReference type="NCBI Taxonomy" id="1072463"/>
    <lineage>
        <taxon>Bacteria</taxon>
        <taxon>Bacillati</taxon>
        <taxon>Actinomycetota</taxon>
        <taxon>Actinomycetes</taxon>
        <taxon>Micrococcales</taxon>
        <taxon>Microbacteriaceae</taxon>
        <taxon>Microbacterium</taxon>
    </lineage>
</organism>
<evidence type="ECO:0000313" key="8">
    <source>
        <dbReference type="Proteomes" id="UP000276888"/>
    </source>
</evidence>
<name>A0A3S9WEW8_9MICO</name>
<dbReference type="Pfam" id="PF00155">
    <property type="entry name" value="Aminotran_1_2"/>
    <property type="match status" value="1"/>
</dbReference>
<protein>
    <recommendedName>
        <fullName evidence="2">cysteine-S-conjugate beta-lyase</fullName>
        <ecNumber evidence="2">4.4.1.13</ecNumber>
    </recommendedName>
</protein>
<dbReference type="InterPro" id="IPR004839">
    <property type="entry name" value="Aminotransferase_I/II_large"/>
</dbReference>
<dbReference type="InterPro" id="IPR015424">
    <property type="entry name" value="PyrdxlP-dep_Trfase"/>
</dbReference>
<evidence type="ECO:0000313" key="7">
    <source>
        <dbReference type="EMBL" id="AZS38605.1"/>
    </source>
</evidence>
<proteinExistence type="inferred from homology"/>
<accession>A0A3S9WEW8</accession>
<dbReference type="EMBL" id="CP031423">
    <property type="protein sequence ID" value="AZS38605.1"/>
    <property type="molecule type" value="Genomic_DNA"/>
</dbReference>
<feature type="domain" description="Aminotransferase class I/classII large" evidence="6">
    <location>
        <begin position="37"/>
        <end position="374"/>
    </location>
</feature>
<evidence type="ECO:0000256" key="5">
    <source>
        <dbReference type="ARBA" id="ARBA00037974"/>
    </source>
</evidence>
<evidence type="ECO:0000256" key="3">
    <source>
        <dbReference type="ARBA" id="ARBA00022898"/>
    </source>
</evidence>
<dbReference type="KEGG" id="mlv:CVS47_03264"/>
<gene>
    <name evidence="7" type="primary">metC_2</name>
    <name evidence="7" type="ORF">CVS47_03264</name>
</gene>
<dbReference type="InterPro" id="IPR015422">
    <property type="entry name" value="PyrdxlP-dep_Trfase_small"/>
</dbReference>
<evidence type="ECO:0000256" key="2">
    <source>
        <dbReference type="ARBA" id="ARBA00012224"/>
    </source>
</evidence>
<dbReference type="GO" id="GO:0047804">
    <property type="term" value="F:cysteine-S-conjugate beta-lyase activity"/>
    <property type="evidence" value="ECO:0007669"/>
    <property type="project" value="UniProtKB-EC"/>
</dbReference>
<dbReference type="Proteomes" id="UP000276888">
    <property type="component" value="Chromosome"/>
</dbReference>
<comment type="similarity">
    <text evidence="5">Belongs to the class-II pyridoxal-phosphate-dependent aminotransferase family. MalY/PatB cystathionine beta-lyase subfamily.</text>
</comment>
<keyword evidence="4 7" id="KW-0456">Lyase</keyword>